<reference evidence="1 2" key="2">
    <citation type="submission" date="2020-08" db="EMBL/GenBank/DDBJ databases">
        <authorList>
            <person name="Ueki A."/>
            <person name="Tonouchi A."/>
        </authorList>
    </citation>
    <scope>NUCLEOTIDE SEQUENCE [LARGE SCALE GENOMIC DNA]</scope>
    <source>
        <strain evidence="1 2">CTTW</strain>
    </source>
</reference>
<protein>
    <submittedName>
        <fullName evidence="1">Uncharacterized protein</fullName>
    </submittedName>
</protein>
<keyword evidence="2" id="KW-1185">Reference proteome</keyword>
<gene>
    <name evidence="1" type="ORF">bsdcttw_11600</name>
</gene>
<evidence type="ECO:0000313" key="1">
    <source>
        <dbReference type="EMBL" id="BCJ98119.1"/>
    </source>
</evidence>
<dbReference type="KEGG" id="acht:bsdcttw_11600"/>
<proteinExistence type="predicted"/>
<dbReference type="SUPFAM" id="SSF160719">
    <property type="entry name" value="gpW/gp25-like"/>
    <property type="match status" value="1"/>
</dbReference>
<accession>A0A7I8DI68</accession>
<dbReference type="EMBL" id="AP023368">
    <property type="protein sequence ID" value="BCJ98119.1"/>
    <property type="molecule type" value="Genomic_DNA"/>
</dbReference>
<organism evidence="1 2">
    <name type="scientific">Anaerocolumna chitinilytica</name>
    <dbReference type="NCBI Taxonomy" id="1727145"/>
    <lineage>
        <taxon>Bacteria</taxon>
        <taxon>Bacillati</taxon>
        <taxon>Bacillota</taxon>
        <taxon>Clostridia</taxon>
        <taxon>Lachnospirales</taxon>
        <taxon>Lachnospiraceae</taxon>
        <taxon>Anaerocolumna</taxon>
    </lineage>
</organism>
<reference evidence="1 2" key="1">
    <citation type="submission" date="2020-08" db="EMBL/GenBank/DDBJ databases">
        <title>Draft genome sequencing of an Anaerocolumna strain isolated from anoxic soil subjected to BSD treatment.</title>
        <authorList>
            <person name="Uek A."/>
            <person name="Tonouchi A."/>
        </authorList>
    </citation>
    <scope>NUCLEOTIDE SEQUENCE [LARGE SCALE GENOMIC DNA]</scope>
    <source>
        <strain evidence="1 2">CTTW</strain>
    </source>
</reference>
<dbReference type="Gene3D" id="3.10.450.40">
    <property type="match status" value="1"/>
</dbReference>
<dbReference type="RefSeq" id="WP_185258469.1">
    <property type="nucleotide sequence ID" value="NZ_AP023368.1"/>
</dbReference>
<name>A0A7I8DI68_9FIRM</name>
<evidence type="ECO:0000313" key="2">
    <source>
        <dbReference type="Proteomes" id="UP000515703"/>
    </source>
</evidence>
<dbReference type="AlphaFoldDB" id="A0A7I8DI68"/>
<dbReference type="Proteomes" id="UP000515703">
    <property type="component" value="Chromosome"/>
</dbReference>
<sequence length="93" mass="10638">MFKWDSNLSESERIKKNVLNLLNIRKNEVCFDRDMGVSADYIDKTENKITSLMLTEIQEMLSEKEPRAAVSVGNLITFNENGEYSFKAVISSV</sequence>